<dbReference type="Gene3D" id="3.60.15.10">
    <property type="entry name" value="Ribonuclease Z/Hydroxyacylglutathione hydrolase-like"/>
    <property type="match status" value="1"/>
</dbReference>
<reference evidence="2 3" key="1">
    <citation type="journal article" date="2020" name="Int. J. Syst. Evol. Microbiol.">
        <title>Reclassification of Streptomyces castelarensis and Streptomyces sporoclivatus as later heterotypic synonyms of Streptomyces antimycoticus.</title>
        <authorList>
            <person name="Komaki H."/>
            <person name="Tamura T."/>
        </authorList>
    </citation>
    <scope>NUCLEOTIDE SEQUENCE [LARGE SCALE GENOMIC DNA]</scope>
    <source>
        <strain evidence="2 3">NBRC 100767</strain>
    </source>
</reference>
<evidence type="ECO:0000256" key="1">
    <source>
        <dbReference type="SAM" id="MobiDB-lite"/>
    </source>
</evidence>
<organism evidence="2 3">
    <name type="scientific">Streptomyces antimycoticus</name>
    <dbReference type="NCBI Taxonomy" id="68175"/>
    <lineage>
        <taxon>Bacteria</taxon>
        <taxon>Bacillati</taxon>
        <taxon>Actinomycetota</taxon>
        <taxon>Actinomycetes</taxon>
        <taxon>Kitasatosporales</taxon>
        <taxon>Streptomycetaceae</taxon>
        <taxon>Streptomyces</taxon>
        <taxon>Streptomyces violaceusniger group</taxon>
    </lineage>
</organism>
<dbReference type="SUPFAM" id="SSF56281">
    <property type="entry name" value="Metallo-hydrolase/oxidoreductase"/>
    <property type="match status" value="1"/>
</dbReference>
<accession>A0A499UZ90</accession>
<proteinExistence type="predicted"/>
<feature type="region of interest" description="Disordered" evidence="1">
    <location>
        <begin position="72"/>
        <end position="103"/>
    </location>
</feature>
<protein>
    <recommendedName>
        <fullName evidence="4">Metallo-beta-lactamase domain-containing protein</fullName>
    </recommendedName>
</protein>
<dbReference type="InterPro" id="IPR036866">
    <property type="entry name" value="RibonucZ/Hydroxyglut_hydro"/>
</dbReference>
<gene>
    <name evidence="2" type="ORF">SSPO_087180</name>
</gene>
<dbReference type="AlphaFoldDB" id="A0A499UZ90"/>
<evidence type="ECO:0000313" key="2">
    <source>
        <dbReference type="EMBL" id="BBJ46000.1"/>
    </source>
</evidence>
<evidence type="ECO:0008006" key="4">
    <source>
        <dbReference type="Google" id="ProtNLM"/>
    </source>
</evidence>
<evidence type="ECO:0000313" key="3">
    <source>
        <dbReference type="Proteomes" id="UP000463951"/>
    </source>
</evidence>
<name>A0A499UZ90_9ACTN</name>
<dbReference type="EMBL" id="AP019620">
    <property type="protein sequence ID" value="BBJ46000.1"/>
    <property type="molecule type" value="Genomic_DNA"/>
</dbReference>
<sequence>MVGDALSDYDIGWVNLALDDPDTAATALTSLKRIADLAPRVILPSHGPIPTDPGAAFATALRRARRLGAADATALTRGQVGGGTRSPASGPARQRVWRRTASRSWSMSSALWVKEVTKRTVPGSQRSWWKT</sequence>
<dbReference type="Proteomes" id="UP000463951">
    <property type="component" value="Chromosome"/>
</dbReference>